<dbReference type="PANTHER" id="PTHR32322:SF18">
    <property type="entry name" value="S-ADENOSYLMETHIONINE_S-ADENOSYLHOMOCYSTEINE TRANSPORTER"/>
    <property type="match status" value="1"/>
</dbReference>
<comment type="caution">
    <text evidence="8">The sequence shown here is derived from an EMBL/GenBank/DDBJ whole genome shotgun (WGS) entry which is preliminary data.</text>
</comment>
<evidence type="ECO:0000313" key="9">
    <source>
        <dbReference type="Proteomes" id="UP000233618"/>
    </source>
</evidence>
<dbReference type="AlphaFoldDB" id="A0A2N3HUF9"/>
<dbReference type="Pfam" id="PF00892">
    <property type="entry name" value="EamA"/>
    <property type="match status" value="2"/>
</dbReference>
<feature type="transmembrane region" description="Helical" evidence="6">
    <location>
        <begin position="68"/>
        <end position="88"/>
    </location>
</feature>
<feature type="domain" description="EamA" evidence="7">
    <location>
        <begin position="11"/>
        <end position="139"/>
    </location>
</feature>
<dbReference type="InterPro" id="IPR050638">
    <property type="entry name" value="AA-Vitamin_Transporters"/>
</dbReference>
<evidence type="ECO:0000256" key="5">
    <source>
        <dbReference type="ARBA" id="ARBA00023136"/>
    </source>
</evidence>
<feature type="transmembrane region" description="Helical" evidence="6">
    <location>
        <begin position="7"/>
        <end position="27"/>
    </location>
</feature>
<gene>
    <name evidence="8" type="ORF">BZG01_18895</name>
</gene>
<name>A0A2N3HUF9_9BACT</name>
<dbReference type="PANTHER" id="PTHR32322">
    <property type="entry name" value="INNER MEMBRANE TRANSPORTER"/>
    <property type="match status" value="1"/>
</dbReference>
<feature type="transmembrane region" description="Helical" evidence="6">
    <location>
        <begin position="213"/>
        <end position="233"/>
    </location>
</feature>
<sequence>MHWNKAWFQFLILLLLAFIWGSSFILMKIGLKSFSSEQAAGIRMLLASLVLLPYSIKNLKFLKKKDVKSLLIAGFIGSFIPAFLFTKAQTQIDSALAGMLNSLTPIFTLAIGILLHKTKFKWLQVTGLVIGLIGALGLITSGKELALGNVNSHALLIVLATVFYGININEIKSKLSHLTGIQITSLAFFFTGPAALIYLATTDFEPVLQSPNWPIHFLALVALGIIGTALAMLLMNSLIRYSSAIYASSVTYIIPVFAVFWGVIDGETITILHLTCMACILLGVYLTNKKKVSRVCCKPL</sequence>
<feature type="transmembrane region" description="Helical" evidence="6">
    <location>
        <begin position="39"/>
        <end position="56"/>
    </location>
</feature>
<comment type="subcellular location">
    <subcellularLocation>
        <location evidence="1">Cell membrane</location>
        <topology evidence="1">Multi-pass membrane protein</topology>
    </subcellularLocation>
</comment>
<feature type="transmembrane region" description="Helical" evidence="6">
    <location>
        <begin position="178"/>
        <end position="201"/>
    </location>
</feature>
<evidence type="ECO:0000256" key="3">
    <source>
        <dbReference type="ARBA" id="ARBA00022692"/>
    </source>
</evidence>
<evidence type="ECO:0000256" key="6">
    <source>
        <dbReference type="SAM" id="Phobius"/>
    </source>
</evidence>
<keyword evidence="5 6" id="KW-0472">Membrane</keyword>
<dbReference type="InterPro" id="IPR037185">
    <property type="entry name" value="EmrE-like"/>
</dbReference>
<feature type="transmembrane region" description="Helical" evidence="6">
    <location>
        <begin position="94"/>
        <end position="115"/>
    </location>
</feature>
<keyword evidence="4 6" id="KW-1133">Transmembrane helix</keyword>
<protein>
    <recommendedName>
        <fullName evidence="7">EamA domain-containing protein</fullName>
    </recommendedName>
</protein>
<dbReference type="Proteomes" id="UP000233618">
    <property type="component" value="Unassembled WGS sequence"/>
</dbReference>
<accession>A0A2N3HUF9</accession>
<feature type="transmembrane region" description="Helical" evidence="6">
    <location>
        <begin position="270"/>
        <end position="288"/>
    </location>
</feature>
<evidence type="ECO:0000256" key="1">
    <source>
        <dbReference type="ARBA" id="ARBA00004651"/>
    </source>
</evidence>
<evidence type="ECO:0000313" key="8">
    <source>
        <dbReference type="EMBL" id="PKQ61677.1"/>
    </source>
</evidence>
<keyword evidence="3 6" id="KW-0812">Transmembrane</keyword>
<feature type="transmembrane region" description="Helical" evidence="6">
    <location>
        <begin position="245"/>
        <end position="264"/>
    </location>
</feature>
<dbReference type="InterPro" id="IPR000620">
    <property type="entry name" value="EamA_dom"/>
</dbReference>
<evidence type="ECO:0000256" key="4">
    <source>
        <dbReference type="ARBA" id="ARBA00022989"/>
    </source>
</evidence>
<dbReference type="RefSeq" id="WP_101311412.1">
    <property type="nucleotide sequence ID" value="NZ_MVDE01000042.1"/>
</dbReference>
<reference evidence="8 9" key="1">
    <citation type="journal article" date="2017" name="Front. Microbiol.">
        <title>Labilibaculum manganireducens gen. nov., sp. nov. and Labilibaculum filiforme sp. nov., Novel Bacteroidetes Isolated from Subsurface Sediments of the Baltic Sea.</title>
        <authorList>
            <person name="Vandieken V."/>
            <person name="Marshall I.P."/>
            <person name="Niemann H."/>
            <person name="Engelen B."/>
            <person name="Cypionka H."/>
        </authorList>
    </citation>
    <scope>NUCLEOTIDE SEQUENCE [LARGE SCALE GENOMIC DNA]</scope>
    <source>
        <strain evidence="8 9">59.10-2M</strain>
    </source>
</reference>
<keyword evidence="9" id="KW-1185">Reference proteome</keyword>
<evidence type="ECO:0000256" key="2">
    <source>
        <dbReference type="ARBA" id="ARBA00022475"/>
    </source>
</evidence>
<dbReference type="SUPFAM" id="SSF103481">
    <property type="entry name" value="Multidrug resistance efflux transporter EmrE"/>
    <property type="match status" value="2"/>
</dbReference>
<proteinExistence type="predicted"/>
<feature type="domain" description="EamA" evidence="7">
    <location>
        <begin position="154"/>
        <end position="288"/>
    </location>
</feature>
<feature type="transmembrane region" description="Helical" evidence="6">
    <location>
        <begin position="146"/>
        <end position="166"/>
    </location>
</feature>
<evidence type="ECO:0000259" key="7">
    <source>
        <dbReference type="Pfam" id="PF00892"/>
    </source>
</evidence>
<keyword evidence="2" id="KW-1003">Cell membrane</keyword>
<feature type="transmembrane region" description="Helical" evidence="6">
    <location>
        <begin position="122"/>
        <end position="140"/>
    </location>
</feature>
<dbReference type="GO" id="GO:0005886">
    <property type="term" value="C:plasma membrane"/>
    <property type="evidence" value="ECO:0007669"/>
    <property type="project" value="UniProtKB-SubCell"/>
</dbReference>
<organism evidence="8 9">
    <name type="scientific">Labilibaculum manganireducens</name>
    <dbReference type="NCBI Taxonomy" id="1940525"/>
    <lineage>
        <taxon>Bacteria</taxon>
        <taxon>Pseudomonadati</taxon>
        <taxon>Bacteroidota</taxon>
        <taxon>Bacteroidia</taxon>
        <taxon>Marinilabiliales</taxon>
        <taxon>Marinifilaceae</taxon>
        <taxon>Labilibaculum</taxon>
    </lineage>
</organism>
<dbReference type="EMBL" id="MVDE01000042">
    <property type="protein sequence ID" value="PKQ61677.1"/>
    <property type="molecule type" value="Genomic_DNA"/>
</dbReference>